<dbReference type="GO" id="GO:0005829">
    <property type="term" value="C:cytosol"/>
    <property type="evidence" value="ECO:0007669"/>
    <property type="project" value="TreeGrafter"/>
</dbReference>
<dbReference type="Proteomes" id="UP000552097">
    <property type="component" value="Unassembled WGS sequence"/>
</dbReference>
<feature type="domain" description="HTH crp-type" evidence="5">
    <location>
        <begin position="146"/>
        <end position="219"/>
    </location>
</feature>
<keyword evidence="2" id="KW-0238">DNA-binding</keyword>
<protein>
    <submittedName>
        <fullName evidence="6">CRP-like cAMP-binding protein</fullName>
    </submittedName>
</protein>
<dbReference type="InterPro" id="IPR050397">
    <property type="entry name" value="Env_Response_Regulators"/>
</dbReference>
<accession>A0A7W9HMT7</accession>
<comment type="caution">
    <text evidence="6">The sequence shown here is derived from an EMBL/GenBank/DDBJ whole genome shotgun (WGS) entry which is preliminary data.</text>
</comment>
<dbReference type="RefSeq" id="WP_184923061.1">
    <property type="nucleotide sequence ID" value="NZ_JACHMO010000001.1"/>
</dbReference>
<evidence type="ECO:0000259" key="4">
    <source>
        <dbReference type="PROSITE" id="PS50042"/>
    </source>
</evidence>
<name>A0A7W9HMT7_9PSEU</name>
<sequence length="227" mass="24643">MAIPSNWPVGTYLDTLGPVAQTALLGLGVPKLFRRGDVIMRESERSDYVVVLVQALVKVTETLGNGRVALLNIKVGGDVVGEMAFLSGEPRSATVTACVDTRARVVASAQFQRFLGEHPEANLALTRMIMKTLRWNQQRRVDVNGYSAVVRLARVLNHLADAYGRPGPYGVTLKLGLTQGELGSLVGVEEDTARRELRVLRDRGVISMGYRAITIVDLDVLAEVACA</sequence>
<dbReference type="GO" id="GO:0003677">
    <property type="term" value="F:DNA binding"/>
    <property type="evidence" value="ECO:0007669"/>
    <property type="project" value="UniProtKB-KW"/>
</dbReference>
<keyword evidence="3" id="KW-0804">Transcription</keyword>
<dbReference type="PANTHER" id="PTHR24567">
    <property type="entry name" value="CRP FAMILY TRANSCRIPTIONAL REGULATORY PROTEIN"/>
    <property type="match status" value="1"/>
</dbReference>
<dbReference type="SUPFAM" id="SSF46785">
    <property type="entry name" value="Winged helix' DNA-binding domain"/>
    <property type="match status" value="1"/>
</dbReference>
<dbReference type="InterPro" id="IPR000595">
    <property type="entry name" value="cNMP-bd_dom"/>
</dbReference>
<evidence type="ECO:0000259" key="5">
    <source>
        <dbReference type="PROSITE" id="PS51063"/>
    </source>
</evidence>
<keyword evidence="1" id="KW-0805">Transcription regulation</keyword>
<dbReference type="InterPro" id="IPR036390">
    <property type="entry name" value="WH_DNA-bd_sf"/>
</dbReference>
<dbReference type="PROSITE" id="PS50042">
    <property type="entry name" value="CNMP_BINDING_3"/>
    <property type="match status" value="1"/>
</dbReference>
<dbReference type="PROSITE" id="PS51063">
    <property type="entry name" value="HTH_CRP_2"/>
    <property type="match status" value="1"/>
</dbReference>
<evidence type="ECO:0000313" key="7">
    <source>
        <dbReference type="Proteomes" id="UP000552097"/>
    </source>
</evidence>
<dbReference type="CDD" id="cd00038">
    <property type="entry name" value="CAP_ED"/>
    <property type="match status" value="1"/>
</dbReference>
<dbReference type="InterPro" id="IPR018490">
    <property type="entry name" value="cNMP-bd_dom_sf"/>
</dbReference>
<dbReference type="Pfam" id="PF00027">
    <property type="entry name" value="cNMP_binding"/>
    <property type="match status" value="1"/>
</dbReference>
<organism evidence="6 7">
    <name type="scientific">Saccharothrix ecbatanensis</name>
    <dbReference type="NCBI Taxonomy" id="1105145"/>
    <lineage>
        <taxon>Bacteria</taxon>
        <taxon>Bacillati</taxon>
        <taxon>Actinomycetota</taxon>
        <taxon>Actinomycetes</taxon>
        <taxon>Pseudonocardiales</taxon>
        <taxon>Pseudonocardiaceae</taxon>
        <taxon>Saccharothrix</taxon>
    </lineage>
</organism>
<dbReference type="Pfam" id="PF13545">
    <property type="entry name" value="HTH_Crp_2"/>
    <property type="match status" value="1"/>
</dbReference>
<evidence type="ECO:0000313" key="6">
    <source>
        <dbReference type="EMBL" id="MBB5804906.1"/>
    </source>
</evidence>
<dbReference type="InterPro" id="IPR014710">
    <property type="entry name" value="RmlC-like_jellyroll"/>
</dbReference>
<dbReference type="EMBL" id="JACHMO010000001">
    <property type="protein sequence ID" value="MBB5804906.1"/>
    <property type="molecule type" value="Genomic_DNA"/>
</dbReference>
<dbReference type="SUPFAM" id="SSF51206">
    <property type="entry name" value="cAMP-binding domain-like"/>
    <property type="match status" value="1"/>
</dbReference>
<dbReference type="Gene3D" id="2.60.120.10">
    <property type="entry name" value="Jelly Rolls"/>
    <property type="match status" value="1"/>
</dbReference>
<dbReference type="AlphaFoldDB" id="A0A7W9HMT7"/>
<proteinExistence type="predicted"/>
<evidence type="ECO:0000256" key="3">
    <source>
        <dbReference type="ARBA" id="ARBA00023163"/>
    </source>
</evidence>
<evidence type="ECO:0000256" key="1">
    <source>
        <dbReference type="ARBA" id="ARBA00023015"/>
    </source>
</evidence>
<dbReference type="PANTHER" id="PTHR24567:SF74">
    <property type="entry name" value="HTH-TYPE TRANSCRIPTIONAL REGULATOR ARCR"/>
    <property type="match status" value="1"/>
</dbReference>
<reference evidence="6 7" key="1">
    <citation type="submission" date="2020-08" db="EMBL/GenBank/DDBJ databases">
        <title>Sequencing the genomes of 1000 actinobacteria strains.</title>
        <authorList>
            <person name="Klenk H.-P."/>
        </authorList>
    </citation>
    <scope>NUCLEOTIDE SEQUENCE [LARGE SCALE GENOMIC DNA]</scope>
    <source>
        <strain evidence="6 7">DSM 45486</strain>
    </source>
</reference>
<feature type="domain" description="Cyclic nucleotide-binding" evidence="4">
    <location>
        <begin position="12"/>
        <end position="132"/>
    </location>
</feature>
<dbReference type="GO" id="GO:0003700">
    <property type="term" value="F:DNA-binding transcription factor activity"/>
    <property type="evidence" value="ECO:0007669"/>
    <property type="project" value="TreeGrafter"/>
</dbReference>
<dbReference type="InterPro" id="IPR012318">
    <property type="entry name" value="HTH_CRP"/>
</dbReference>
<dbReference type="SMART" id="SM00100">
    <property type="entry name" value="cNMP"/>
    <property type="match status" value="1"/>
</dbReference>
<keyword evidence="7" id="KW-1185">Reference proteome</keyword>
<gene>
    <name evidence="6" type="ORF">F4560_004674</name>
</gene>
<evidence type="ECO:0000256" key="2">
    <source>
        <dbReference type="ARBA" id="ARBA00023125"/>
    </source>
</evidence>